<name>A0A7J5XE51_DISMA</name>
<sequence>MNATLKRRFSCNKRRRGVSLLLCFKNPGLFSIKCPFPCLRVHGDAFTDPPSLQHVSGPHAEADTSS</sequence>
<gene>
    <name evidence="1" type="ORF">F7725_027136</name>
</gene>
<evidence type="ECO:0000313" key="2">
    <source>
        <dbReference type="Proteomes" id="UP000518266"/>
    </source>
</evidence>
<protein>
    <submittedName>
        <fullName evidence="1">Uncharacterized protein</fullName>
    </submittedName>
</protein>
<comment type="caution">
    <text evidence="1">The sequence shown here is derived from an EMBL/GenBank/DDBJ whole genome shotgun (WGS) entry which is preliminary data.</text>
</comment>
<dbReference type="Proteomes" id="UP000518266">
    <property type="component" value="Unassembled WGS sequence"/>
</dbReference>
<dbReference type="AlphaFoldDB" id="A0A7J5XE51"/>
<organism evidence="1 2">
    <name type="scientific">Dissostichus mawsoni</name>
    <name type="common">Antarctic cod</name>
    <dbReference type="NCBI Taxonomy" id="36200"/>
    <lineage>
        <taxon>Eukaryota</taxon>
        <taxon>Metazoa</taxon>
        <taxon>Chordata</taxon>
        <taxon>Craniata</taxon>
        <taxon>Vertebrata</taxon>
        <taxon>Euteleostomi</taxon>
        <taxon>Actinopterygii</taxon>
        <taxon>Neopterygii</taxon>
        <taxon>Teleostei</taxon>
        <taxon>Neoteleostei</taxon>
        <taxon>Acanthomorphata</taxon>
        <taxon>Eupercaria</taxon>
        <taxon>Perciformes</taxon>
        <taxon>Notothenioidei</taxon>
        <taxon>Nototheniidae</taxon>
        <taxon>Dissostichus</taxon>
    </lineage>
</organism>
<keyword evidence="2" id="KW-1185">Reference proteome</keyword>
<accession>A0A7J5XE51</accession>
<evidence type="ECO:0000313" key="1">
    <source>
        <dbReference type="EMBL" id="KAF3834578.1"/>
    </source>
</evidence>
<dbReference type="EMBL" id="JAAKFY010000025">
    <property type="protein sequence ID" value="KAF3834578.1"/>
    <property type="molecule type" value="Genomic_DNA"/>
</dbReference>
<proteinExistence type="predicted"/>
<reference evidence="1 2" key="1">
    <citation type="submission" date="2020-03" db="EMBL/GenBank/DDBJ databases">
        <title>Dissostichus mawsoni Genome sequencing and assembly.</title>
        <authorList>
            <person name="Park H."/>
        </authorList>
    </citation>
    <scope>NUCLEOTIDE SEQUENCE [LARGE SCALE GENOMIC DNA]</scope>
    <source>
        <strain evidence="1">DM0001</strain>
        <tissue evidence="1">Muscle</tissue>
    </source>
</reference>